<evidence type="ECO:0000259" key="13">
    <source>
        <dbReference type="PROSITE" id="PS51371"/>
    </source>
</evidence>
<dbReference type="SUPFAM" id="SSF54631">
    <property type="entry name" value="CBS-domain pair"/>
    <property type="match status" value="1"/>
</dbReference>
<keyword evidence="10 12" id="KW-0694">RNA-binding</keyword>
<evidence type="ECO:0000256" key="9">
    <source>
        <dbReference type="ARBA" id="ARBA00022842"/>
    </source>
</evidence>
<evidence type="ECO:0000313" key="15">
    <source>
        <dbReference type="Proteomes" id="UP000239720"/>
    </source>
</evidence>
<dbReference type="PROSITE" id="PS51371">
    <property type="entry name" value="CBS"/>
    <property type="match status" value="2"/>
</dbReference>
<dbReference type="SUPFAM" id="SSF81301">
    <property type="entry name" value="Nucleotidyltransferase"/>
    <property type="match status" value="1"/>
</dbReference>
<dbReference type="PANTHER" id="PTHR47788">
    <property type="entry name" value="POLYA POLYMERASE"/>
    <property type="match status" value="1"/>
</dbReference>
<evidence type="ECO:0000256" key="6">
    <source>
        <dbReference type="ARBA" id="ARBA00022695"/>
    </source>
</evidence>
<dbReference type="GO" id="GO:0016779">
    <property type="term" value="F:nucleotidyltransferase activity"/>
    <property type="evidence" value="ECO:0007669"/>
    <property type="project" value="UniProtKB-KW"/>
</dbReference>
<proteinExistence type="inferred from homology"/>
<dbReference type="GO" id="GO:0000049">
    <property type="term" value="F:tRNA binding"/>
    <property type="evidence" value="ECO:0007669"/>
    <property type="project" value="UniProtKB-KW"/>
</dbReference>
<dbReference type="OrthoDB" id="9805698at2"/>
<organism evidence="14 15">
    <name type="scientific">Acetivibrio saccincola</name>
    <dbReference type="NCBI Taxonomy" id="1677857"/>
    <lineage>
        <taxon>Bacteria</taxon>
        <taxon>Bacillati</taxon>
        <taxon>Bacillota</taxon>
        <taxon>Clostridia</taxon>
        <taxon>Eubacteriales</taxon>
        <taxon>Oscillospiraceae</taxon>
        <taxon>Acetivibrio</taxon>
    </lineage>
</organism>
<sequence length="553" mass="64168">MFLEIKEFMSFPVKTITDTTTIDEANEILQRYGHSALPVLEGGKLAGIISRRDVEKAFMHGFGKFHVKEYMTKDVITVSENASTEDILSIFAACNIGRVLVIKDGEITGIITRSDVISMLYNKLDLKGDNLKNKIDSMPLKVKNLLYSAGEIADGLGYSIYVVGGFVRDLILGKSTFDIDLVVVGDAHTFAKKFSKCHKGKVTKHEKFQTATVKLDDDFYIDVVTARKEYYEYPGALPTVERGTIKDDLFRRDFTVNSMAIRLNSGYFGELVDFYGGKKDIKNKQIRILHNLSFIEDPTRIIRAVRFEKRYGFKIEKRTEEFLKNAVFSNFLSRVSVERINHEVFAILKEKKPWEIVARMHELGILEKIYPEINYNNELINLFEKCFERINEFKNNLNTYKNIDKILLCLLVLYSNMKYDKITALMERMRLKKETRCEIKRFIKAKDTLKTVDIRNIDNYQAYNIFKNLSLECLYVLTLIFNNEDFYNKSLEYINKQKNIKLNITGNKLKEMGIEPGSRYKRILDEILKEKLNGNLETLEDEVEFVKKLLSEI</sequence>
<keyword evidence="4 12" id="KW-0808">Transferase</keyword>
<dbReference type="InterPro" id="IPR032828">
    <property type="entry name" value="PolyA_RNA-bd"/>
</dbReference>
<feature type="domain" description="CBS" evidence="13">
    <location>
        <begin position="71"/>
        <end position="126"/>
    </location>
</feature>
<dbReference type="SUPFAM" id="SSF81891">
    <property type="entry name" value="Poly A polymerase C-terminal region-like"/>
    <property type="match status" value="1"/>
</dbReference>
<dbReference type="InterPro" id="IPR000644">
    <property type="entry name" value="CBS_dom"/>
</dbReference>
<dbReference type="Pfam" id="PF12627">
    <property type="entry name" value="PolyA_pol_RNAbd"/>
    <property type="match status" value="1"/>
</dbReference>
<dbReference type="InterPro" id="IPR046342">
    <property type="entry name" value="CBS_dom_sf"/>
</dbReference>
<dbReference type="AlphaFoldDB" id="A0A2S8RCH0"/>
<comment type="similarity">
    <text evidence="2 12">Belongs to the tRNA nucleotidyltransferase/poly(A) polymerase family.</text>
</comment>
<dbReference type="Pfam" id="PF01743">
    <property type="entry name" value="PolyA_pol"/>
    <property type="match status" value="1"/>
</dbReference>
<gene>
    <name evidence="14" type="ORF">B9R14_12555</name>
</gene>
<evidence type="ECO:0000256" key="12">
    <source>
        <dbReference type="RuleBase" id="RU003953"/>
    </source>
</evidence>
<keyword evidence="9" id="KW-0460">Magnesium</keyword>
<dbReference type="CDD" id="cd05398">
    <property type="entry name" value="NT_ClassII-CCAase"/>
    <property type="match status" value="1"/>
</dbReference>
<dbReference type="Proteomes" id="UP000239720">
    <property type="component" value="Unassembled WGS sequence"/>
</dbReference>
<keyword evidence="7" id="KW-0479">Metal-binding</keyword>
<keyword evidence="11" id="KW-0129">CBS domain</keyword>
<dbReference type="InterPro" id="IPR052390">
    <property type="entry name" value="tRNA_nt/polyA_polymerase"/>
</dbReference>
<dbReference type="GO" id="GO:0008033">
    <property type="term" value="P:tRNA processing"/>
    <property type="evidence" value="ECO:0007669"/>
    <property type="project" value="UniProtKB-KW"/>
</dbReference>
<dbReference type="InterPro" id="IPR002646">
    <property type="entry name" value="PolA_pol_head_dom"/>
</dbReference>
<evidence type="ECO:0000256" key="10">
    <source>
        <dbReference type="ARBA" id="ARBA00022884"/>
    </source>
</evidence>
<dbReference type="Gene3D" id="1.10.3090.10">
    <property type="entry name" value="cca-adding enzyme, domain 2"/>
    <property type="match status" value="1"/>
</dbReference>
<dbReference type="Gene3D" id="3.30.460.10">
    <property type="entry name" value="Beta Polymerase, domain 2"/>
    <property type="match status" value="1"/>
</dbReference>
<dbReference type="Pfam" id="PF00571">
    <property type="entry name" value="CBS"/>
    <property type="match status" value="2"/>
</dbReference>
<dbReference type="GO" id="GO:0000166">
    <property type="term" value="F:nucleotide binding"/>
    <property type="evidence" value="ECO:0007669"/>
    <property type="project" value="UniProtKB-KW"/>
</dbReference>
<evidence type="ECO:0000256" key="5">
    <source>
        <dbReference type="ARBA" id="ARBA00022694"/>
    </source>
</evidence>
<evidence type="ECO:0000256" key="2">
    <source>
        <dbReference type="ARBA" id="ARBA00007265"/>
    </source>
</evidence>
<protein>
    <recommendedName>
        <fullName evidence="13">CBS domain-containing protein</fullName>
    </recommendedName>
</protein>
<dbReference type="SMART" id="SM00116">
    <property type="entry name" value="CBS"/>
    <property type="match status" value="2"/>
</dbReference>
<comment type="caution">
    <text evidence="14">The sequence shown here is derived from an EMBL/GenBank/DDBJ whole genome shotgun (WGS) entry which is preliminary data.</text>
</comment>
<evidence type="ECO:0000256" key="3">
    <source>
        <dbReference type="ARBA" id="ARBA00022555"/>
    </source>
</evidence>
<keyword evidence="8" id="KW-0547">Nucleotide-binding</keyword>
<feature type="domain" description="CBS" evidence="13">
    <location>
        <begin position="9"/>
        <end position="65"/>
    </location>
</feature>
<accession>A0A2S8RCH0</accession>
<reference evidence="14 15" key="1">
    <citation type="journal article" date="2018" name="Syst. Appl. Microbiol.">
        <title>Characterization and high-quality draft genome sequence of Herbivorax saccincola A7, an anaerobic, alkaliphilic, thermophilic, cellulolytic, and xylanolytic bacterium.</title>
        <authorList>
            <person name="Aikawa S."/>
            <person name="Baramee S."/>
            <person name="Sermsathanaswadi J."/>
            <person name="Thianheng P."/>
            <person name="Tachaapaikoon C."/>
            <person name="Shikata A."/>
            <person name="Waeonukul R."/>
            <person name="Pason P."/>
            <person name="Ratanakhanokchai K."/>
            <person name="Kosugi A."/>
        </authorList>
    </citation>
    <scope>NUCLEOTIDE SEQUENCE [LARGE SCALE GENOMIC DNA]</scope>
    <source>
        <strain evidence="14 15">A7</strain>
    </source>
</reference>
<name>A0A2S8RCH0_9FIRM</name>
<comment type="cofactor">
    <cofactor evidence="1">
        <name>Mg(2+)</name>
        <dbReference type="ChEBI" id="CHEBI:18420"/>
    </cofactor>
</comment>
<keyword evidence="5" id="KW-0819">tRNA processing</keyword>
<dbReference type="PANTHER" id="PTHR47788:SF1">
    <property type="entry name" value="A-ADDING TRNA NUCLEOTIDYLTRANSFERASE"/>
    <property type="match status" value="1"/>
</dbReference>
<evidence type="ECO:0000256" key="8">
    <source>
        <dbReference type="ARBA" id="ARBA00022741"/>
    </source>
</evidence>
<evidence type="ECO:0000256" key="1">
    <source>
        <dbReference type="ARBA" id="ARBA00001946"/>
    </source>
</evidence>
<keyword evidence="3" id="KW-0820">tRNA-binding</keyword>
<dbReference type="EMBL" id="NEMB01000003">
    <property type="protein sequence ID" value="PQQ67496.1"/>
    <property type="molecule type" value="Genomic_DNA"/>
</dbReference>
<dbReference type="Gene3D" id="3.10.580.10">
    <property type="entry name" value="CBS-domain"/>
    <property type="match status" value="2"/>
</dbReference>
<evidence type="ECO:0000313" key="14">
    <source>
        <dbReference type="EMBL" id="PQQ67496.1"/>
    </source>
</evidence>
<evidence type="ECO:0000256" key="4">
    <source>
        <dbReference type="ARBA" id="ARBA00022679"/>
    </source>
</evidence>
<dbReference type="GO" id="GO:0046872">
    <property type="term" value="F:metal ion binding"/>
    <property type="evidence" value="ECO:0007669"/>
    <property type="project" value="UniProtKB-KW"/>
</dbReference>
<keyword evidence="6" id="KW-0548">Nucleotidyltransferase</keyword>
<evidence type="ECO:0000256" key="11">
    <source>
        <dbReference type="PROSITE-ProRule" id="PRU00703"/>
    </source>
</evidence>
<dbReference type="InterPro" id="IPR043519">
    <property type="entry name" value="NT_sf"/>
</dbReference>
<evidence type="ECO:0000256" key="7">
    <source>
        <dbReference type="ARBA" id="ARBA00022723"/>
    </source>
</evidence>